<feature type="transmembrane region" description="Helical" evidence="1">
    <location>
        <begin position="26"/>
        <end position="47"/>
    </location>
</feature>
<gene>
    <name evidence="2" type="ordered locus">SNE_B24540</name>
</gene>
<evidence type="ECO:0000313" key="2">
    <source>
        <dbReference type="EMBL" id="CCB87813.1"/>
    </source>
</evidence>
<dbReference type="HOGENOM" id="CLU_3122663_0_0_0"/>
<geneLocation type="plasmid" evidence="2 3">
    <name>pSn</name>
</geneLocation>
<reference key="1">
    <citation type="journal article" date="2011" name="Mol. Biol. Evol.">
        <title>Unity in variety -- the pan-genome of the Chlamydiae.</title>
        <authorList>
            <person name="Collingro A."/>
            <person name="Tischler P."/>
            <person name="Weinmaier T."/>
            <person name="Penz T."/>
            <person name="Heinz E."/>
            <person name="Brunham R.C."/>
            <person name="Read T.D."/>
            <person name="Bavoil P.M."/>
            <person name="Sachse K."/>
            <person name="Kahane S."/>
            <person name="Friedman M.G."/>
            <person name="Rattei T."/>
            <person name="Myers G.S.A."/>
            <person name="Horn M."/>
        </authorList>
    </citation>
    <scope>NUCLEOTIDE SEQUENCE</scope>
    <source>
        <strain>Z</strain>
    </source>
</reference>
<keyword evidence="3" id="KW-1185">Reference proteome</keyword>
<accession>F8L2W7</accession>
<protein>
    <submittedName>
        <fullName evidence="2">Uncharacterized protein</fullName>
    </submittedName>
</protein>
<evidence type="ECO:0000313" key="3">
    <source>
        <dbReference type="Proteomes" id="UP000000496"/>
    </source>
</evidence>
<dbReference type="AlphaFoldDB" id="F8L2W7"/>
<reference evidence="2 3" key="2">
    <citation type="journal article" date="2011" name="Mol. Biol. Evol.">
        <title>Unity in variety--the pan-genome of the Chlamydiae.</title>
        <authorList>
            <person name="Collingro A."/>
            <person name="Tischler P."/>
            <person name="Weinmaier T."/>
            <person name="Penz T."/>
            <person name="Heinz E."/>
            <person name="Brunham R.C."/>
            <person name="Read T.D."/>
            <person name="Bavoil P.M."/>
            <person name="Sachse K."/>
            <person name="Kahane S."/>
            <person name="Friedman M.G."/>
            <person name="Rattei T."/>
            <person name="Myers G.S."/>
            <person name="Horn M."/>
        </authorList>
    </citation>
    <scope>NUCLEOTIDE SEQUENCE [LARGE SCALE GENOMIC DNA]</scope>
    <source>
        <strain evidence="3">ATCC VR-1471 / Z</strain>
        <plasmid evidence="2 3">pSn</plasmid>
    </source>
</reference>
<keyword evidence="1" id="KW-1133">Transmembrane helix</keyword>
<dbReference type="KEGG" id="sng:SNE_B24540"/>
<keyword evidence="2" id="KW-0614">Plasmid</keyword>
<dbReference type="Proteomes" id="UP000000496">
    <property type="component" value="Plasmid pSn"/>
</dbReference>
<dbReference type="EMBL" id="FR872581">
    <property type="protein sequence ID" value="CCB87813.1"/>
    <property type="molecule type" value="Genomic_DNA"/>
</dbReference>
<evidence type="ECO:0000256" key="1">
    <source>
        <dbReference type="SAM" id="Phobius"/>
    </source>
</evidence>
<name>F8L2W7_SIMNZ</name>
<dbReference type="RefSeq" id="WP_013935047.1">
    <property type="nucleotide sequence ID" value="NC_015710.1"/>
</dbReference>
<keyword evidence="1" id="KW-0812">Transmembrane</keyword>
<proteinExistence type="predicted"/>
<organism evidence="2 3">
    <name type="scientific">Simkania negevensis (strain ATCC VR-1471 / DSM 27360 / Z)</name>
    <dbReference type="NCBI Taxonomy" id="331113"/>
    <lineage>
        <taxon>Bacteria</taxon>
        <taxon>Pseudomonadati</taxon>
        <taxon>Chlamydiota</taxon>
        <taxon>Chlamydiia</taxon>
        <taxon>Parachlamydiales</taxon>
        <taxon>Simkaniaceae</taxon>
        <taxon>Simkania</taxon>
    </lineage>
</organism>
<sequence>MKSLDHNLDERAHPCILGRFRLLTTYFQILTVFHFKLLLVKNLVVIYHHV</sequence>
<keyword evidence="1" id="KW-0472">Membrane</keyword>